<dbReference type="InterPro" id="IPR024862">
    <property type="entry name" value="TRPV"/>
</dbReference>
<keyword evidence="7" id="KW-1185">Reference proteome</keyword>
<reference evidence="7" key="1">
    <citation type="journal article" date="2015" name="PLoS Genet.">
        <title>Genome Sequence and Transcriptome Analyses of Chrysochromulina tobin: Metabolic Tools for Enhanced Algal Fitness in the Prominent Order Prymnesiales (Haptophyceae).</title>
        <authorList>
            <person name="Hovde B.T."/>
            <person name="Deodato C.R."/>
            <person name="Hunsperger H.M."/>
            <person name="Ryken S.A."/>
            <person name="Yost W."/>
            <person name="Jha R.K."/>
            <person name="Patterson J."/>
            <person name="Monnat R.J. Jr."/>
            <person name="Barlow S.B."/>
            <person name="Starkenburg S.R."/>
            <person name="Cattolico R.A."/>
        </authorList>
    </citation>
    <scope>NUCLEOTIDE SEQUENCE</scope>
    <source>
        <strain evidence="7">CCMP291</strain>
    </source>
</reference>
<dbReference type="OrthoDB" id="301415at2759"/>
<proteinExistence type="predicted"/>
<dbReference type="SMART" id="SM00054">
    <property type="entry name" value="EFh"/>
    <property type="match status" value="4"/>
</dbReference>
<dbReference type="Gene3D" id="1.10.238.10">
    <property type="entry name" value="EF-hand"/>
    <property type="match status" value="2"/>
</dbReference>
<evidence type="ECO:0000256" key="3">
    <source>
        <dbReference type="SAM" id="MobiDB-lite"/>
    </source>
</evidence>
<evidence type="ECO:0000313" key="6">
    <source>
        <dbReference type="EMBL" id="KOO21851.1"/>
    </source>
</evidence>
<evidence type="ECO:0000256" key="1">
    <source>
        <dbReference type="ARBA" id="ARBA00022737"/>
    </source>
</evidence>
<keyword evidence="1" id="KW-0677">Repeat</keyword>
<evidence type="ECO:0000256" key="4">
    <source>
        <dbReference type="SAM" id="Phobius"/>
    </source>
</evidence>
<keyword evidence="4" id="KW-0472">Membrane</keyword>
<dbReference type="CDD" id="cd00051">
    <property type="entry name" value="EFh"/>
    <property type="match status" value="1"/>
</dbReference>
<dbReference type="SUPFAM" id="SSF47473">
    <property type="entry name" value="EF-hand"/>
    <property type="match status" value="1"/>
</dbReference>
<keyword evidence="4" id="KW-1133">Transmembrane helix</keyword>
<dbReference type="Pfam" id="PF13202">
    <property type="entry name" value="EF-hand_5"/>
    <property type="match status" value="1"/>
</dbReference>
<dbReference type="InterPro" id="IPR018247">
    <property type="entry name" value="EF_Hand_1_Ca_BS"/>
</dbReference>
<dbReference type="PROSITE" id="PS50222">
    <property type="entry name" value="EF_HAND_2"/>
    <property type="match status" value="3"/>
</dbReference>
<dbReference type="GO" id="GO:0005886">
    <property type="term" value="C:plasma membrane"/>
    <property type="evidence" value="ECO:0007669"/>
    <property type="project" value="TreeGrafter"/>
</dbReference>
<evidence type="ECO:0000313" key="7">
    <source>
        <dbReference type="Proteomes" id="UP000037460"/>
    </source>
</evidence>
<dbReference type="Gene3D" id="1.25.40.20">
    <property type="entry name" value="Ankyrin repeat-containing domain"/>
    <property type="match status" value="1"/>
</dbReference>
<dbReference type="InterPro" id="IPR011992">
    <property type="entry name" value="EF-hand-dom_pair"/>
</dbReference>
<feature type="domain" description="EF-hand" evidence="5">
    <location>
        <begin position="115"/>
        <end position="150"/>
    </location>
</feature>
<feature type="transmembrane region" description="Helical" evidence="4">
    <location>
        <begin position="814"/>
        <end position="843"/>
    </location>
</feature>
<dbReference type="Pfam" id="PF13499">
    <property type="entry name" value="EF-hand_7"/>
    <property type="match status" value="1"/>
</dbReference>
<dbReference type="PANTHER" id="PTHR10582:SF2">
    <property type="entry name" value="INACTIVE"/>
    <property type="match status" value="1"/>
</dbReference>
<dbReference type="GO" id="GO:0098703">
    <property type="term" value="P:calcium ion import across plasma membrane"/>
    <property type="evidence" value="ECO:0007669"/>
    <property type="project" value="TreeGrafter"/>
</dbReference>
<accession>A0A0M0J5H2</accession>
<feature type="transmembrane region" description="Helical" evidence="4">
    <location>
        <begin position="925"/>
        <end position="950"/>
    </location>
</feature>
<feature type="domain" description="EF-hand" evidence="5">
    <location>
        <begin position="215"/>
        <end position="250"/>
    </location>
</feature>
<dbReference type="Proteomes" id="UP000037460">
    <property type="component" value="Unassembled WGS sequence"/>
</dbReference>
<dbReference type="GO" id="GO:0005216">
    <property type="term" value="F:monoatomic ion channel activity"/>
    <property type="evidence" value="ECO:0007669"/>
    <property type="project" value="InterPro"/>
</dbReference>
<dbReference type="EMBL" id="JWZX01003328">
    <property type="protein sequence ID" value="KOO21851.1"/>
    <property type="molecule type" value="Genomic_DNA"/>
</dbReference>
<dbReference type="PANTHER" id="PTHR10582">
    <property type="entry name" value="TRANSIENT RECEPTOR POTENTIAL ION CHANNEL PROTEIN"/>
    <property type="match status" value="1"/>
</dbReference>
<feature type="transmembrane region" description="Helical" evidence="4">
    <location>
        <begin position="855"/>
        <end position="874"/>
    </location>
</feature>
<dbReference type="AlphaFoldDB" id="A0A0M0J5H2"/>
<evidence type="ECO:0000259" key="5">
    <source>
        <dbReference type="PROSITE" id="PS50222"/>
    </source>
</evidence>
<feature type="domain" description="EF-hand" evidence="5">
    <location>
        <begin position="78"/>
        <end position="113"/>
    </location>
</feature>
<sequence length="1012" mass="112471">MMVACASAGWFAPPITVPRRAAPILALASGGSSSSNLQLSRLLLESASQPIGQSNKGTRSFSLLQSIRGSLLDFFEDSSARLWKRCFDECDINGDGNIDLRELLVVLKRLELDIPPADDLKTLIREVDVDEDGVLNFDEFSVLMRTLKTPWNANAYAKTGVRITAVARDWLRKRRRVVLWRDLFDKLDSLPRDGFLGPNELHIAFEQVGITSLTRGSKDLKRRLNQYDRNGDGRLSFDEFSKMATDLIWNSLQYERALLAASDRLSTYDEAANRANVANMQAAEYMRLLDSDVRQQLAAAASTSNSGSRRSDSTAERDAARLGVIESRIQGSLSRGFGDDAVDVLRVQDDLYRRFKTKYGNEIELNDYLTAERVLLLDAIKTGDLNTIRALTEIDWNFVYPPAMLNSSTGERQLEGWCRTPLCLLVRPDEGNFRRSMVGVSEAERLELLKDVLASGCADPNFPPTYWGGPAVHACFEGDVVALEMLRQAGCNLRQRLEWLLQDAPLFSLVHAAAFNGQLEVLQYLREHLPPSVFREVDAELSNPLHTLLESSRDIGAARFLLGVGVDGFAINKGGRSPLSMAIETMPELALELLNAKSRFEYRWWGNDLYWYSFGGIVLPLSEDQSAPPSRAEEGTGVLGEGVPAADSPDSKRLETAPDSKLLKPLKPLVLRDGKGQPVTIEELILRHERKELLETPLMLDLLERKWSTFAGERYRNRFGIFSAMAFSVFVASVGEPGTPLFYAATSASAVSWALFGNDQLRRLRSKPASLNFFEALDLYSLAFVPVVTAWRVATSVDLENNNDLVQSLSEVLALFDGALQVTLALSILNLVAIFKVLGPLLITVTQMLSDSVRFAVVLGIVLVGFANGFYSLIHFGVSSEYLASLSQGLSFDYSYMSIVSQMCLWLAGGASLDMIEPLSPSVQLGASALFWSFIVTSYFVLLNLLIAIFNTAYERITSNSMAEWLFIRLKKAIEYEADPANLEGVRVYYEQLVARDNQRAVTAVREKSDTK</sequence>
<keyword evidence="4" id="KW-0812">Transmembrane</keyword>
<evidence type="ECO:0000256" key="2">
    <source>
        <dbReference type="ARBA" id="ARBA00022837"/>
    </source>
</evidence>
<dbReference type="GO" id="GO:0005509">
    <property type="term" value="F:calcium ion binding"/>
    <property type="evidence" value="ECO:0007669"/>
    <property type="project" value="InterPro"/>
</dbReference>
<name>A0A0M0J5H2_9EUKA</name>
<gene>
    <name evidence="6" type="ORF">Ctob_003429</name>
</gene>
<dbReference type="PROSITE" id="PS00018">
    <property type="entry name" value="EF_HAND_1"/>
    <property type="match status" value="3"/>
</dbReference>
<protein>
    <submittedName>
        <fullName evidence="6">Transient receptor potential channel</fullName>
    </submittedName>
</protein>
<comment type="caution">
    <text evidence="6">The sequence shown here is derived from an EMBL/GenBank/DDBJ whole genome shotgun (WGS) entry which is preliminary data.</text>
</comment>
<keyword evidence="2" id="KW-0106">Calcium</keyword>
<dbReference type="InterPro" id="IPR036770">
    <property type="entry name" value="Ankyrin_rpt-contain_sf"/>
</dbReference>
<feature type="region of interest" description="Disordered" evidence="3">
    <location>
        <begin position="625"/>
        <end position="657"/>
    </location>
</feature>
<keyword evidence="6" id="KW-0675">Receptor</keyword>
<dbReference type="InterPro" id="IPR002048">
    <property type="entry name" value="EF_hand_dom"/>
</dbReference>
<dbReference type="SUPFAM" id="SSF48403">
    <property type="entry name" value="Ankyrin repeat"/>
    <property type="match status" value="1"/>
</dbReference>
<organism evidence="6 7">
    <name type="scientific">Chrysochromulina tobinii</name>
    <dbReference type="NCBI Taxonomy" id="1460289"/>
    <lineage>
        <taxon>Eukaryota</taxon>
        <taxon>Haptista</taxon>
        <taxon>Haptophyta</taxon>
        <taxon>Prymnesiophyceae</taxon>
        <taxon>Prymnesiales</taxon>
        <taxon>Chrysochromulinaceae</taxon>
        <taxon>Chrysochromulina</taxon>
    </lineage>
</organism>